<protein>
    <submittedName>
        <fullName evidence="2">Uncharacterized protein</fullName>
    </submittedName>
</protein>
<evidence type="ECO:0000313" key="3">
    <source>
        <dbReference type="Proteomes" id="UP000429552"/>
    </source>
</evidence>
<evidence type="ECO:0000256" key="1">
    <source>
        <dbReference type="SAM" id="MobiDB-lite"/>
    </source>
</evidence>
<dbReference type="AlphaFoldDB" id="A0A640TKJ6"/>
<feature type="region of interest" description="Disordered" evidence="1">
    <location>
        <begin position="82"/>
        <end position="101"/>
    </location>
</feature>
<proteinExistence type="predicted"/>
<reference evidence="2 3" key="1">
    <citation type="submission" date="2019-12" db="EMBL/GenBank/DDBJ databases">
        <title>Whole genome shotgun sequence of Streptomyces libani subsp. libani NBRC 13452.</title>
        <authorList>
            <person name="Ichikawa N."/>
            <person name="Kimura A."/>
            <person name="Kitahashi Y."/>
            <person name="Komaki H."/>
            <person name="Tamura T."/>
        </authorList>
    </citation>
    <scope>NUCLEOTIDE SEQUENCE [LARGE SCALE GENOMIC DNA]</scope>
    <source>
        <strain evidence="2 3">NBRC 13452</strain>
    </source>
</reference>
<dbReference type="Proteomes" id="UP000429552">
    <property type="component" value="Unassembled WGS sequence"/>
</dbReference>
<evidence type="ECO:0000313" key="2">
    <source>
        <dbReference type="EMBL" id="GFE22415.1"/>
    </source>
</evidence>
<feature type="region of interest" description="Disordered" evidence="1">
    <location>
        <begin position="1"/>
        <end position="33"/>
    </location>
</feature>
<organism evidence="2 3">
    <name type="scientific">Streptomyces nigrescens</name>
    <dbReference type="NCBI Taxonomy" id="1920"/>
    <lineage>
        <taxon>Bacteria</taxon>
        <taxon>Bacillati</taxon>
        <taxon>Actinomycetota</taxon>
        <taxon>Actinomycetes</taxon>
        <taxon>Kitasatosporales</taxon>
        <taxon>Streptomycetaceae</taxon>
        <taxon>Streptomyces</taxon>
    </lineage>
</organism>
<sequence length="101" mass="10730">MKGRKRAQRTGVGGSPMSCQMVDNAPGMAIRPPENWRAGVTASARELAAAALNPECVSVAHPYPELLLRATDEAFQAFEGGLSTLTEPSDDQSWKPLSTSS</sequence>
<name>A0A640TKJ6_STRNI</name>
<accession>A0A640TKJ6</accession>
<gene>
    <name evidence="2" type="ORF">Sliba_28680</name>
</gene>
<comment type="caution">
    <text evidence="2">The sequence shown here is derived from an EMBL/GenBank/DDBJ whole genome shotgun (WGS) entry which is preliminary data.</text>
</comment>
<dbReference type="EMBL" id="BLIP01000001">
    <property type="protein sequence ID" value="GFE22415.1"/>
    <property type="molecule type" value="Genomic_DNA"/>
</dbReference>